<dbReference type="RefSeq" id="WP_168036970.1">
    <property type="nucleotide sequence ID" value="NZ_JAATJH010000002.1"/>
</dbReference>
<dbReference type="Pfam" id="PF13472">
    <property type="entry name" value="Lipase_GDSL_2"/>
    <property type="match status" value="1"/>
</dbReference>
<reference evidence="2 3" key="1">
    <citation type="submission" date="2020-03" db="EMBL/GenBank/DDBJ databases">
        <title>Genomic Encyclopedia of Type Strains, Phase IV (KMG-IV): sequencing the most valuable type-strain genomes for metagenomic binning, comparative biology and taxonomic classification.</title>
        <authorList>
            <person name="Goeker M."/>
        </authorList>
    </citation>
    <scope>NUCLEOTIDE SEQUENCE [LARGE SCALE GENOMIC DNA]</scope>
    <source>
        <strain evidence="2 3">DSM 105096</strain>
    </source>
</reference>
<dbReference type="PANTHER" id="PTHR30383:SF29">
    <property type="entry name" value="SGNH HYDROLASE-TYPE ESTERASE DOMAIN-CONTAINING PROTEIN"/>
    <property type="match status" value="1"/>
</dbReference>
<dbReference type="Proteomes" id="UP000770785">
    <property type="component" value="Unassembled WGS sequence"/>
</dbReference>
<feature type="domain" description="SGNH hydrolase-type esterase" evidence="1">
    <location>
        <begin position="33"/>
        <end position="205"/>
    </location>
</feature>
<name>A0ABX0XAB5_9BACT</name>
<dbReference type="InterPro" id="IPR013830">
    <property type="entry name" value="SGNH_hydro"/>
</dbReference>
<protein>
    <submittedName>
        <fullName evidence="2">Lysophospholipase L1-like esterase</fullName>
    </submittedName>
</protein>
<keyword evidence="3" id="KW-1185">Reference proteome</keyword>
<dbReference type="PANTHER" id="PTHR30383">
    <property type="entry name" value="THIOESTERASE 1/PROTEASE 1/LYSOPHOSPHOLIPASE L1"/>
    <property type="match status" value="1"/>
</dbReference>
<dbReference type="PROSITE" id="PS51257">
    <property type="entry name" value="PROKAR_LIPOPROTEIN"/>
    <property type="match status" value="1"/>
</dbReference>
<dbReference type="InterPro" id="IPR051532">
    <property type="entry name" value="Ester_Hydrolysis_Enzymes"/>
</dbReference>
<gene>
    <name evidence="2" type="ORF">GGR27_001713</name>
</gene>
<evidence type="ECO:0000313" key="2">
    <source>
        <dbReference type="EMBL" id="NJC26214.1"/>
    </source>
</evidence>
<dbReference type="InterPro" id="IPR036514">
    <property type="entry name" value="SGNH_hydro_sf"/>
</dbReference>
<dbReference type="SUPFAM" id="SSF52266">
    <property type="entry name" value="SGNH hydrolase"/>
    <property type="match status" value="1"/>
</dbReference>
<proteinExistence type="predicted"/>
<dbReference type="Gene3D" id="3.40.50.1110">
    <property type="entry name" value="SGNH hydrolase"/>
    <property type="match status" value="1"/>
</dbReference>
<evidence type="ECO:0000259" key="1">
    <source>
        <dbReference type="Pfam" id="PF13472"/>
    </source>
</evidence>
<comment type="caution">
    <text evidence="2">The sequence shown here is derived from an EMBL/GenBank/DDBJ whole genome shotgun (WGS) entry which is preliminary data.</text>
</comment>
<dbReference type="EMBL" id="JAATJH010000002">
    <property type="protein sequence ID" value="NJC26214.1"/>
    <property type="molecule type" value="Genomic_DNA"/>
</dbReference>
<organism evidence="2 3">
    <name type="scientific">Neolewinella antarctica</name>
    <dbReference type="NCBI Taxonomy" id="442734"/>
    <lineage>
        <taxon>Bacteria</taxon>
        <taxon>Pseudomonadati</taxon>
        <taxon>Bacteroidota</taxon>
        <taxon>Saprospiria</taxon>
        <taxon>Saprospirales</taxon>
        <taxon>Lewinellaceae</taxon>
        <taxon>Neolewinella</taxon>
    </lineage>
</organism>
<accession>A0ABX0XAB5</accession>
<sequence>MNRILTLVLGVLTLLLAACNPPLGKKNLLVIGDSNGVGEGWVAQLQQLRGGGGLYNTSLSGNTIGFNYGGDLSMNTLENLTSYLRNGYAELGSIDEILIGLGTNDCKVEFTDRHGEIGTNLETLLDRTATFFTERGQEIPRIVILAPAPLDDTDVSPNFAGATACTKRITETYRQIATDRGHCFVDLQTNPGPAALEHSDDGVHFRKNKKGYVMIAEAVLESCY</sequence>
<evidence type="ECO:0000313" key="3">
    <source>
        <dbReference type="Proteomes" id="UP000770785"/>
    </source>
</evidence>